<name>A0A2T4U556_9BACI</name>
<dbReference type="InterPro" id="IPR043129">
    <property type="entry name" value="ATPase_NBD"/>
</dbReference>
<dbReference type="PANTHER" id="PTHR43190">
    <property type="entry name" value="N-ACETYL-D-GLUCOSAMINE KINASE"/>
    <property type="match status" value="1"/>
</dbReference>
<dbReference type="SUPFAM" id="SSF53067">
    <property type="entry name" value="Actin-like ATPase domain"/>
    <property type="match status" value="2"/>
</dbReference>
<dbReference type="InterPro" id="IPR002731">
    <property type="entry name" value="ATPase_BadF"/>
</dbReference>
<evidence type="ECO:0000259" key="1">
    <source>
        <dbReference type="Pfam" id="PF01869"/>
    </source>
</evidence>
<dbReference type="Pfam" id="PF01869">
    <property type="entry name" value="BcrAD_BadFG"/>
    <property type="match status" value="1"/>
</dbReference>
<gene>
    <name evidence="2" type="ORF">C6Y45_10765</name>
</gene>
<sequence length="325" mass="35626">MEYVIGIDGGGTKTSCLFYPADAPPPVGRKPPLLITGEGTNPHVIGWEKMQDRLVELLQRGMEKFQIPPSRIRAVCCGLAGVGRPDDRIRAEAKIRQGALQLLFSENSIIFVESDLFAALHGALPPDKQAGMLLIAGTGSNAIARTAEGDIFRSGGWGHLLGDEGSGYQIGLQTLQHAARAYDYREEEGLLSEMILEKMSWQNLREMVAYMYEKKPDKKEIAAFAPLVMRAADNGDKTALRILRTAADELLLHIRSLQKRSSEFTEATPVATTGSIITHSRIVHTYFQQGLKDQKLGKFTPSSGTPAEGAALKAQQLYADYKKAR</sequence>
<comment type="caution">
    <text evidence="2">The sequence shown here is derived from an EMBL/GenBank/DDBJ whole genome shotgun (WGS) entry which is preliminary data.</text>
</comment>
<protein>
    <submittedName>
        <fullName evidence="2">ATPase</fullName>
    </submittedName>
</protein>
<dbReference type="OrthoDB" id="9772633at2"/>
<dbReference type="EMBL" id="PZJJ01000017">
    <property type="protein sequence ID" value="PTL38519.1"/>
    <property type="molecule type" value="Genomic_DNA"/>
</dbReference>
<dbReference type="CDD" id="cd24007">
    <property type="entry name" value="ASKHA_NBD_eukNAGK-like"/>
    <property type="match status" value="1"/>
</dbReference>
<dbReference type="Gene3D" id="3.30.420.40">
    <property type="match status" value="2"/>
</dbReference>
<organism evidence="2 3">
    <name type="scientific">Alkalicoccus saliphilus</name>
    <dbReference type="NCBI Taxonomy" id="200989"/>
    <lineage>
        <taxon>Bacteria</taxon>
        <taxon>Bacillati</taxon>
        <taxon>Bacillota</taxon>
        <taxon>Bacilli</taxon>
        <taxon>Bacillales</taxon>
        <taxon>Bacillaceae</taxon>
        <taxon>Alkalicoccus</taxon>
    </lineage>
</organism>
<keyword evidence="3" id="KW-1185">Reference proteome</keyword>
<dbReference type="RefSeq" id="WP_107585224.1">
    <property type="nucleotide sequence ID" value="NZ_PZJJ01000017.1"/>
</dbReference>
<feature type="domain" description="ATPase BadF/BadG/BcrA/BcrD type" evidence="1">
    <location>
        <begin position="5"/>
        <end position="314"/>
    </location>
</feature>
<evidence type="ECO:0000313" key="3">
    <source>
        <dbReference type="Proteomes" id="UP000240509"/>
    </source>
</evidence>
<dbReference type="AlphaFoldDB" id="A0A2T4U556"/>
<proteinExistence type="predicted"/>
<reference evidence="2 3" key="1">
    <citation type="submission" date="2018-03" db="EMBL/GenBank/DDBJ databases">
        <title>Alkalicoccus saliphilus sp. nov., isolated from a mineral pool.</title>
        <authorList>
            <person name="Zhao B."/>
        </authorList>
    </citation>
    <scope>NUCLEOTIDE SEQUENCE [LARGE SCALE GENOMIC DNA]</scope>
    <source>
        <strain evidence="2 3">6AG</strain>
    </source>
</reference>
<evidence type="ECO:0000313" key="2">
    <source>
        <dbReference type="EMBL" id="PTL38519.1"/>
    </source>
</evidence>
<accession>A0A2T4U556</accession>
<dbReference type="Proteomes" id="UP000240509">
    <property type="component" value="Unassembled WGS sequence"/>
</dbReference>
<dbReference type="PANTHER" id="PTHR43190:SF3">
    <property type="entry name" value="N-ACETYL-D-GLUCOSAMINE KINASE"/>
    <property type="match status" value="1"/>
</dbReference>
<dbReference type="InterPro" id="IPR052519">
    <property type="entry name" value="Euk-type_GlcNAc_Kinase"/>
</dbReference>